<dbReference type="AlphaFoldDB" id="A0A8S4R2S1"/>
<dbReference type="Gene3D" id="1.20.1070.10">
    <property type="entry name" value="Rhodopsin 7-helix transmembrane proteins"/>
    <property type="match status" value="1"/>
</dbReference>
<dbReference type="SUPFAM" id="SSF81321">
    <property type="entry name" value="Family A G protein-coupled receptor-like"/>
    <property type="match status" value="1"/>
</dbReference>
<name>A0A8S4R2S1_9NEOP</name>
<feature type="transmembrane region" description="Helical" evidence="9">
    <location>
        <begin position="79"/>
        <end position="101"/>
    </location>
</feature>
<dbReference type="PANTHER" id="PTHR24243:SF230">
    <property type="entry name" value="G-PROTEIN COUPLED RECEPTORS FAMILY 1 PROFILE DOMAIN-CONTAINING PROTEIN"/>
    <property type="match status" value="1"/>
</dbReference>
<keyword evidence="7" id="KW-0675">Receptor</keyword>
<feature type="non-terminal residue" evidence="11">
    <location>
        <position position="204"/>
    </location>
</feature>
<dbReference type="InterPro" id="IPR017452">
    <property type="entry name" value="GPCR_Rhodpsn_7TM"/>
</dbReference>
<dbReference type="PRINTS" id="PR00237">
    <property type="entry name" value="GPCRRHODOPSN"/>
</dbReference>
<gene>
    <name evidence="11" type="primary">jg20101</name>
    <name evidence="11" type="ORF">PAEG_LOCUS7443</name>
</gene>
<comment type="caution">
    <text evidence="11">The sequence shown here is derived from an EMBL/GenBank/DDBJ whole genome shotgun (WGS) entry which is preliminary data.</text>
</comment>
<evidence type="ECO:0000256" key="9">
    <source>
        <dbReference type="SAM" id="Phobius"/>
    </source>
</evidence>
<dbReference type="Pfam" id="PF00001">
    <property type="entry name" value="7tm_1"/>
    <property type="match status" value="1"/>
</dbReference>
<evidence type="ECO:0000256" key="8">
    <source>
        <dbReference type="ARBA" id="ARBA00023224"/>
    </source>
</evidence>
<reference evidence="11" key="1">
    <citation type="submission" date="2022-03" db="EMBL/GenBank/DDBJ databases">
        <authorList>
            <person name="Lindestad O."/>
        </authorList>
    </citation>
    <scope>NUCLEOTIDE SEQUENCE</scope>
</reference>
<keyword evidence="5" id="KW-0297">G-protein coupled receptor</keyword>
<keyword evidence="12" id="KW-1185">Reference proteome</keyword>
<dbReference type="OrthoDB" id="9990906at2759"/>
<dbReference type="GO" id="GO:0005886">
    <property type="term" value="C:plasma membrane"/>
    <property type="evidence" value="ECO:0007669"/>
    <property type="project" value="TreeGrafter"/>
</dbReference>
<comment type="subcellular location">
    <subcellularLocation>
        <location evidence="1">Membrane</location>
        <topology evidence="1">Multi-pass membrane protein</topology>
    </subcellularLocation>
</comment>
<evidence type="ECO:0000313" key="11">
    <source>
        <dbReference type="EMBL" id="CAH2226748.1"/>
    </source>
</evidence>
<keyword evidence="4 9" id="KW-1133">Transmembrane helix</keyword>
<evidence type="ECO:0000256" key="4">
    <source>
        <dbReference type="ARBA" id="ARBA00022989"/>
    </source>
</evidence>
<dbReference type="Proteomes" id="UP000838756">
    <property type="component" value="Unassembled WGS sequence"/>
</dbReference>
<dbReference type="PROSITE" id="PS50262">
    <property type="entry name" value="G_PROTEIN_RECEP_F1_2"/>
    <property type="match status" value="1"/>
</dbReference>
<evidence type="ECO:0000256" key="7">
    <source>
        <dbReference type="ARBA" id="ARBA00023170"/>
    </source>
</evidence>
<keyword evidence="6 9" id="KW-0472">Membrane</keyword>
<dbReference type="EMBL" id="CAKXAJ010021948">
    <property type="protein sequence ID" value="CAH2226748.1"/>
    <property type="molecule type" value="Genomic_DNA"/>
</dbReference>
<comment type="similarity">
    <text evidence="2">Belongs to the G-protein coupled receptor 1 family.</text>
</comment>
<keyword evidence="8" id="KW-0807">Transducer</keyword>
<evidence type="ECO:0000259" key="10">
    <source>
        <dbReference type="PROSITE" id="PS50262"/>
    </source>
</evidence>
<proteinExistence type="inferred from homology"/>
<feature type="transmembrane region" description="Helical" evidence="9">
    <location>
        <begin position="37"/>
        <end position="58"/>
    </location>
</feature>
<protein>
    <submittedName>
        <fullName evidence="11">Jg20101 protein</fullName>
    </submittedName>
</protein>
<feature type="domain" description="G-protein coupled receptors family 1 profile" evidence="10">
    <location>
        <begin position="1"/>
        <end position="204"/>
    </location>
</feature>
<evidence type="ECO:0000256" key="3">
    <source>
        <dbReference type="ARBA" id="ARBA00022692"/>
    </source>
</evidence>
<accession>A0A8S4R2S1</accession>
<evidence type="ECO:0000313" key="12">
    <source>
        <dbReference type="Proteomes" id="UP000838756"/>
    </source>
</evidence>
<evidence type="ECO:0000256" key="1">
    <source>
        <dbReference type="ARBA" id="ARBA00004141"/>
    </source>
</evidence>
<evidence type="ECO:0000256" key="2">
    <source>
        <dbReference type="ARBA" id="ARBA00010663"/>
    </source>
</evidence>
<keyword evidence="3 9" id="KW-0812">Transmembrane</keyword>
<dbReference type="GO" id="GO:0004930">
    <property type="term" value="F:G protein-coupled receptor activity"/>
    <property type="evidence" value="ECO:0007669"/>
    <property type="project" value="UniProtKB-KW"/>
</dbReference>
<dbReference type="PANTHER" id="PTHR24243">
    <property type="entry name" value="G-PROTEIN COUPLED RECEPTOR"/>
    <property type="match status" value="1"/>
</dbReference>
<organism evidence="11 12">
    <name type="scientific">Pararge aegeria aegeria</name>
    <dbReference type="NCBI Taxonomy" id="348720"/>
    <lineage>
        <taxon>Eukaryota</taxon>
        <taxon>Metazoa</taxon>
        <taxon>Ecdysozoa</taxon>
        <taxon>Arthropoda</taxon>
        <taxon>Hexapoda</taxon>
        <taxon>Insecta</taxon>
        <taxon>Pterygota</taxon>
        <taxon>Neoptera</taxon>
        <taxon>Endopterygota</taxon>
        <taxon>Lepidoptera</taxon>
        <taxon>Glossata</taxon>
        <taxon>Ditrysia</taxon>
        <taxon>Papilionoidea</taxon>
        <taxon>Nymphalidae</taxon>
        <taxon>Satyrinae</taxon>
        <taxon>Satyrini</taxon>
        <taxon>Parargina</taxon>
        <taxon>Pararge</taxon>
    </lineage>
</organism>
<evidence type="ECO:0000256" key="6">
    <source>
        <dbReference type="ARBA" id="ARBA00023136"/>
    </source>
</evidence>
<feature type="transmembrane region" description="Helical" evidence="9">
    <location>
        <begin position="121"/>
        <end position="146"/>
    </location>
</feature>
<sequence>MSALAISDSVFLLQLVPPWLNTAGLSDVFLRAGFCQFFMYASYVSCGASSWLVVTFTLERLVAVKYPLRRNAVCTVARARLAATAIAVVALAFNTPVLRFAVPRDGYCSVDRAYLLAARRFNVIDTMLSFTTPLLVIVIVNILIVVDICRANNALHQIAGRVGSSPADDARSQRRVTTMLLKVSSVFVACNLPAYTFRLLAYDV</sequence>
<feature type="transmembrane region" description="Helical" evidence="9">
    <location>
        <begin position="180"/>
        <end position="201"/>
    </location>
</feature>
<evidence type="ECO:0000256" key="5">
    <source>
        <dbReference type="ARBA" id="ARBA00023040"/>
    </source>
</evidence>
<dbReference type="InterPro" id="IPR000276">
    <property type="entry name" value="GPCR_Rhodpsn"/>
</dbReference>